<keyword evidence="2" id="KW-1185">Reference proteome</keyword>
<organism evidence="1 2">
    <name type="scientific">Aminobacter aganoensis</name>
    <dbReference type="NCBI Taxonomy" id="83264"/>
    <lineage>
        <taxon>Bacteria</taxon>
        <taxon>Pseudomonadati</taxon>
        <taxon>Pseudomonadota</taxon>
        <taxon>Alphaproteobacteria</taxon>
        <taxon>Hyphomicrobiales</taxon>
        <taxon>Phyllobacteriaceae</taxon>
        <taxon>Aminobacter</taxon>
    </lineage>
</organism>
<sequence length="357" mass="37982">MVGFAMIAGGAMQGYGSAQLEQAKAQREAALEEVRAQREMKFRSDEAATARRFDAEENEKTRAFQRENAQGDLIDMGGGKYGVRKGSRVEELTDASGKAVTVAPKAGFRLLTAEEKKAAGLDAGKAYQIDESGETKGKISAVGGEGTTVNVGGERGYDKTVGEEYGKRFMASQDDEKAANRTITALNVMAKSMEDPNFYSGSGAEIVTKLKRAAVAMGADPESVSSTETFNAMAKQAALDSMGGSLGSGFSNADRDFVTDQVPTLGNTPQGNRALIEVQKKIAQRKIQIAKLARDYAKGNEGRIDAGFDEELASWSEQNPLFPSVATAGAPKVGTIDGGYRFKGGDPADQNNWEIAR</sequence>
<gene>
    <name evidence="1" type="ORF">GGR00_001227</name>
</gene>
<dbReference type="RefSeq" id="WP_184698507.1">
    <property type="nucleotide sequence ID" value="NZ_BAABEG010000001.1"/>
</dbReference>
<name>A0A7X0KJV8_9HYPH</name>
<evidence type="ECO:0000313" key="2">
    <source>
        <dbReference type="Proteomes" id="UP000536262"/>
    </source>
</evidence>
<dbReference type="Proteomes" id="UP000536262">
    <property type="component" value="Unassembled WGS sequence"/>
</dbReference>
<dbReference type="AlphaFoldDB" id="A0A7X0KJV8"/>
<comment type="caution">
    <text evidence="1">The sequence shown here is derived from an EMBL/GenBank/DDBJ whole genome shotgun (WGS) entry which is preliminary data.</text>
</comment>
<proteinExistence type="predicted"/>
<evidence type="ECO:0000313" key="1">
    <source>
        <dbReference type="EMBL" id="MBB6353459.1"/>
    </source>
</evidence>
<reference evidence="1 2" key="1">
    <citation type="submission" date="2020-08" db="EMBL/GenBank/DDBJ databases">
        <title>Genomic Encyclopedia of Type Strains, Phase IV (KMG-IV): sequencing the most valuable type-strain genomes for metagenomic binning, comparative biology and taxonomic classification.</title>
        <authorList>
            <person name="Goeker M."/>
        </authorList>
    </citation>
    <scope>NUCLEOTIDE SEQUENCE [LARGE SCALE GENOMIC DNA]</scope>
    <source>
        <strain evidence="1 2">DSM 7051</strain>
    </source>
</reference>
<protein>
    <submittedName>
        <fullName evidence="1">Uncharacterized protein</fullName>
    </submittedName>
</protein>
<dbReference type="EMBL" id="JACHOU010000002">
    <property type="protein sequence ID" value="MBB6353459.1"/>
    <property type="molecule type" value="Genomic_DNA"/>
</dbReference>
<accession>A0A7X0KJV8</accession>